<dbReference type="AlphaFoldDB" id="A0A848HEZ9"/>
<name>A0A848HEZ9_9BURK</name>
<dbReference type="RefSeq" id="WP_169422366.1">
    <property type="nucleotide sequence ID" value="NZ_JABBFX010000004.1"/>
</dbReference>
<proteinExistence type="predicted"/>
<keyword evidence="2" id="KW-1185">Reference proteome</keyword>
<dbReference type="InterPro" id="IPR010836">
    <property type="entry name" value="SapC"/>
</dbReference>
<sequence length="259" mass="28725">MAKQLMIYESAVPVQYSRHGKWSVDAGADFGFSRTVNSVPLTAVEFLAAASEYVIIFAGTGDVVTPAVLLGMRDEENLYLSGDGGWKARYVPAFLRRYPFVFASRDEGKSFTLCIDESFPGFKQDGAGKALFDEPQKPSEYTQNVLKFLQQYQLEFQRTQDFCRKLKELNLLEPMRAQVSLDSGERIALGGFMAVDRARLKTLSSDKLAELVKSDELELIYAHLLSLRNIGGMRERLASAAAVTTVATADEAADSKKVH</sequence>
<dbReference type="Pfam" id="PF07277">
    <property type="entry name" value="SapC"/>
    <property type="match status" value="1"/>
</dbReference>
<accession>A0A848HEZ9</accession>
<evidence type="ECO:0000313" key="2">
    <source>
        <dbReference type="Proteomes" id="UP000541185"/>
    </source>
</evidence>
<reference evidence="1 2" key="1">
    <citation type="submission" date="2020-04" db="EMBL/GenBank/DDBJ databases">
        <title>Ramlibacter sp. G-1-2-2 isolated from soil.</title>
        <authorList>
            <person name="Dahal R.H."/>
        </authorList>
    </citation>
    <scope>NUCLEOTIDE SEQUENCE [LARGE SCALE GENOMIC DNA]</scope>
    <source>
        <strain evidence="1 2">G-1-2-2</strain>
    </source>
</reference>
<comment type="caution">
    <text evidence="1">The sequence shown here is derived from an EMBL/GenBank/DDBJ whole genome shotgun (WGS) entry which is preliminary data.</text>
</comment>
<dbReference type="Proteomes" id="UP000541185">
    <property type="component" value="Unassembled WGS sequence"/>
</dbReference>
<gene>
    <name evidence="1" type="ORF">HHL11_30155</name>
</gene>
<organism evidence="1 2">
    <name type="scientific">Ramlibacter agri</name>
    <dbReference type="NCBI Taxonomy" id="2728837"/>
    <lineage>
        <taxon>Bacteria</taxon>
        <taxon>Pseudomonadati</taxon>
        <taxon>Pseudomonadota</taxon>
        <taxon>Betaproteobacteria</taxon>
        <taxon>Burkholderiales</taxon>
        <taxon>Comamonadaceae</taxon>
        <taxon>Ramlibacter</taxon>
    </lineage>
</organism>
<dbReference type="EMBL" id="JABBFX010000004">
    <property type="protein sequence ID" value="NML48050.1"/>
    <property type="molecule type" value="Genomic_DNA"/>
</dbReference>
<protein>
    <submittedName>
        <fullName evidence="1">SapC family protein</fullName>
    </submittedName>
</protein>
<evidence type="ECO:0000313" key="1">
    <source>
        <dbReference type="EMBL" id="NML48050.1"/>
    </source>
</evidence>